<accession>A0A841H0M1</accession>
<reference evidence="1 2" key="1">
    <citation type="submission" date="2020-08" db="EMBL/GenBank/DDBJ databases">
        <title>Genomic Encyclopedia of Type Strains, Phase IV (KMG-IV): sequencing the most valuable type-strain genomes for metagenomic binning, comparative biology and taxonomic classification.</title>
        <authorList>
            <person name="Goeker M."/>
        </authorList>
    </citation>
    <scope>NUCLEOTIDE SEQUENCE [LARGE SCALE GENOMIC DNA]</scope>
    <source>
        <strain evidence="1 2">DSM 29007</strain>
    </source>
</reference>
<name>A0A841H0M1_9BACT</name>
<evidence type="ECO:0000313" key="1">
    <source>
        <dbReference type="EMBL" id="MBB6071635.1"/>
    </source>
</evidence>
<protein>
    <submittedName>
        <fullName evidence="1">Uncharacterized protein</fullName>
    </submittedName>
</protein>
<keyword evidence="2" id="KW-1185">Reference proteome</keyword>
<comment type="caution">
    <text evidence="1">The sequence shown here is derived from an EMBL/GenBank/DDBJ whole genome shotgun (WGS) entry which is preliminary data.</text>
</comment>
<evidence type="ECO:0000313" key="2">
    <source>
        <dbReference type="Proteomes" id="UP000582837"/>
    </source>
</evidence>
<sequence>MFDWLRRRRLSNEAKRKLLIAAARAEEAIVETHVANVLDLMQLLGGEVDVDRGLELYHEMLPMEEHISTTVTNRVLARYESAAVPSAASGRRFENVFRDGR</sequence>
<organism evidence="1 2">
    <name type="scientific">Longimicrobium terrae</name>
    <dbReference type="NCBI Taxonomy" id="1639882"/>
    <lineage>
        <taxon>Bacteria</taxon>
        <taxon>Pseudomonadati</taxon>
        <taxon>Gemmatimonadota</taxon>
        <taxon>Longimicrobiia</taxon>
        <taxon>Longimicrobiales</taxon>
        <taxon>Longimicrobiaceae</taxon>
        <taxon>Longimicrobium</taxon>
    </lineage>
</organism>
<dbReference type="AlphaFoldDB" id="A0A841H0M1"/>
<dbReference type="RefSeq" id="WP_170034877.1">
    <property type="nucleotide sequence ID" value="NZ_JABDTL010000001.1"/>
</dbReference>
<proteinExistence type="predicted"/>
<dbReference type="Proteomes" id="UP000582837">
    <property type="component" value="Unassembled WGS sequence"/>
</dbReference>
<dbReference type="EMBL" id="JACHIA010000009">
    <property type="protein sequence ID" value="MBB6071635.1"/>
    <property type="molecule type" value="Genomic_DNA"/>
</dbReference>
<gene>
    <name evidence="1" type="ORF">HNQ61_003263</name>
</gene>